<gene>
    <name evidence="1" type="ordered locus">Clole_0232</name>
</gene>
<dbReference type="eggNOG" id="ENOG5030EJS">
    <property type="taxonomic scope" value="Bacteria"/>
</dbReference>
<dbReference type="KEGG" id="cle:Clole_0232"/>
<dbReference type="InterPro" id="IPR025534">
    <property type="entry name" value="DUF4420"/>
</dbReference>
<dbReference type="HOGENOM" id="CLU_911747_0_0_9"/>
<accession>F2JIR2</accession>
<reference evidence="1 2" key="1">
    <citation type="journal article" date="2011" name="J. Bacteriol.">
        <title>Complete genome sequence of the cellulose-degrading bacterium Cellulosilyticum lentocellum.</title>
        <authorList>
            <consortium name="US DOE Joint Genome Institute"/>
            <person name="Miller D.A."/>
            <person name="Suen G."/>
            <person name="Bruce D."/>
            <person name="Copeland A."/>
            <person name="Cheng J.F."/>
            <person name="Detter C."/>
            <person name="Goodwin L.A."/>
            <person name="Han C.S."/>
            <person name="Hauser L.J."/>
            <person name="Land M.L."/>
            <person name="Lapidus A."/>
            <person name="Lucas S."/>
            <person name="Meincke L."/>
            <person name="Pitluck S."/>
            <person name="Tapia R."/>
            <person name="Teshima H."/>
            <person name="Woyke T."/>
            <person name="Fox B.G."/>
            <person name="Angert E.R."/>
            <person name="Currie C.R."/>
        </authorList>
    </citation>
    <scope>NUCLEOTIDE SEQUENCE [LARGE SCALE GENOMIC DNA]</scope>
    <source>
        <strain evidence="2">ATCC 49066 / DSM 5427 / NCIMB 11756 / RHM5</strain>
    </source>
</reference>
<dbReference type="Proteomes" id="UP000008467">
    <property type="component" value="Chromosome"/>
</dbReference>
<dbReference type="STRING" id="642492.Clole_0232"/>
<dbReference type="RefSeq" id="WP_013655285.1">
    <property type="nucleotide sequence ID" value="NC_015275.1"/>
</dbReference>
<proteinExistence type="predicted"/>
<evidence type="ECO:0000313" key="1">
    <source>
        <dbReference type="EMBL" id="ADZ81984.1"/>
    </source>
</evidence>
<dbReference type="Pfam" id="PF14390">
    <property type="entry name" value="DUF4420"/>
    <property type="match status" value="1"/>
</dbReference>
<evidence type="ECO:0000313" key="2">
    <source>
        <dbReference type="Proteomes" id="UP000008467"/>
    </source>
</evidence>
<dbReference type="AlphaFoldDB" id="F2JIR2"/>
<protein>
    <recommendedName>
        <fullName evidence="3">PD-(D/E)XK motif protein</fullName>
    </recommendedName>
</protein>
<keyword evidence="2" id="KW-1185">Reference proteome</keyword>
<sequence length="299" mass="34359">MEILEEIRENFAAAQNGIRKLTCLADEYSAWTIRKNGEYGVAIPFNSRVEILERFASAKLCNEVLIIESKQQSMLILSCTIDEYRYEFASICAQFVDPGKDGSDRKAITESPREWWKRWKLLLGNAVYEKQVYSVIGELLALKELIQKDKTIQWTGANAGTHDIESNQESYEVKSTIKRYGATITISGQHQLKSSKKLYLYFCRLEKSQLGESINDLVKDLVDYGYEKHVLEAQLNKMGFELGTSIRDEKYKVLEKRKYVVNEAFPQITDKSFVGGKIPNAIIKIQYTVDLEGLAYEEW</sequence>
<dbReference type="EMBL" id="CP002582">
    <property type="protein sequence ID" value="ADZ81984.1"/>
    <property type="molecule type" value="Genomic_DNA"/>
</dbReference>
<evidence type="ECO:0008006" key="3">
    <source>
        <dbReference type="Google" id="ProtNLM"/>
    </source>
</evidence>
<name>F2JIR2_CELLD</name>
<organism evidence="1 2">
    <name type="scientific">Cellulosilyticum lentocellum (strain ATCC 49066 / DSM 5427 / NCIMB 11756 / RHM5)</name>
    <name type="common">Clostridium lentocellum</name>
    <dbReference type="NCBI Taxonomy" id="642492"/>
    <lineage>
        <taxon>Bacteria</taxon>
        <taxon>Bacillati</taxon>
        <taxon>Bacillota</taxon>
        <taxon>Clostridia</taxon>
        <taxon>Lachnospirales</taxon>
        <taxon>Cellulosilyticaceae</taxon>
        <taxon>Cellulosilyticum</taxon>
    </lineage>
</organism>